<dbReference type="InterPro" id="IPR013547">
    <property type="entry name" value="P4H_N"/>
</dbReference>
<evidence type="ECO:0000256" key="1">
    <source>
        <dbReference type="SAM" id="SignalP"/>
    </source>
</evidence>
<dbReference type="GO" id="GO:0004656">
    <property type="term" value="F:procollagen-proline 4-dioxygenase activity"/>
    <property type="evidence" value="ECO:0007669"/>
    <property type="project" value="InterPro"/>
</dbReference>
<evidence type="ECO:0000313" key="4">
    <source>
        <dbReference type="Proteomes" id="UP001249851"/>
    </source>
</evidence>
<feature type="signal peptide" evidence="1">
    <location>
        <begin position="1"/>
        <end position="20"/>
    </location>
</feature>
<feature type="domain" description="Prolyl 4-hydroxylase N-terminal" evidence="2">
    <location>
        <begin position="32"/>
        <end position="138"/>
    </location>
</feature>
<gene>
    <name evidence="3" type="ORF">P5673_030325</name>
</gene>
<evidence type="ECO:0000259" key="2">
    <source>
        <dbReference type="Pfam" id="PF08336"/>
    </source>
</evidence>
<evidence type="ECO:0000313" key="3">
    <source>
        <dbReference type="EMBL" id="KAK2549219.1"/>
    </source>
</evidence>
<name>A0AAD9PUL6_ACRCE</name>
<accession>A0AAD9PUL6</accession>
<dbReference type="Pfam" id="PF08336">
    <property type="entry name" value="P4Ha_N"/>
    <property type="match status" value="1"/>
</dbReference>
<keyword evidence="4" id="KW-1185">Reference proteome</keyword>
<dbReference type="AlphaFoldDB" id="A0AAD9PUL6"/>
<proteinExistence type="predicted"/>
<keyword evidence="1" id="KW-0732">Signal</keyword>
<dbReference type="Gene3D" id="6.10.140.1460">
    <property type="match status" value="1"/>
</dbReference>
<organism evidence="3 4">
    <name type="scientific">Acropora cervicornis</name>
    <name type="common">Staghorn coral</name>
    <dbReference type="NCBI Taxonomy" id="6130"/>
    <lineage>
        <taxon>Eukaryota</taxon>
        <taxon>Metazoa</taxon>
        <taxon>Cnidaria</taxon>
        <taxon>Anthozoa</taxon>
        <taxon>Hexacorallia</taxon>
        <taxon>Scleractinia</taxon>
        <taxon>Astrocoeniina</taxon>
        <taxon>Acroporidae</taxon>
        <taxon>Acropora</taxon>
    </lineage>
</organism>
<feature type="chain" id="PRO_5042136348" description="Prolyl 4-hydroxylase N-terminal domain-containing protein" evidence="1">
    <location>
        <begin position="21"/>
        <end position="153"/>
    </location>
</feature>
<protein>
    <recommendedName>
        <fullName evidence="2">Prolyl 4-hydroxylase N-terminal domain-containing protein</fullName>
    </recommendedName>
</protein>
<dbReference type="Proteomes" id="UP001249851">
    <property type="component" value="Unassembled WGS sequence"/>
</dbReference>
<reference evidence="3" key="2">
    <citation type="journal article" date="2023" name="Science">
        <title>Genomic signatures of disease resistance in endangered staghorn corals.</title>
        <authorList>
            <person name="Vollmer S.V."/>
            <person name="Selwyn J.D."/>
            <person name="Despard B.A."/>
            <person name="Roesel C.L."/>
        </authorList>
    </citation>
    <scope>NUCLEOTIDE SEQUENCE</scope>
    <source>
        <strain evidence="3">K2</strain>
    </source>
</reference>
<comment type="caution">
    <text evidence="3">The sequence shown here is derived from an EMBL/GenBank/DDBJ whole genome shotgun (WGS) entry which is preliminary data.</text>
</comment>
<dbReference type="GO" id="GO:0005783">
    <property type="term" value="C:endoplasmic reticulum"/>
    <property type="evidence" value="ECO:0007669"/>
    <property type="project" value="InterPro"/>
</dbReference>
<dbReference type="EMBL" id="JARQWQ010000129">
    <property type="protein sequence ID" value="KAK2549219.1"/>
    <property type="molecule type" value="Genomic_DNA"/>
</dbReference>
<reference evidence="3" key="1">
    <citation type="journal article" date="2023" name="G3 (Bethesda)">
        <title>Whole genome assembly and annotation of the endangered Caribbean coral Acropora cervicornis.</title>
        <authorList>
            <person name="Selwyn J.D."/>
            <person name="Vollmer S.V."/>
        </authorList>
    </citation>
    <scope>NUCLEOTIDE SEQUENCE</scope>
    <source>
        <strain evidence="3">K2</strain>
    </source>
</reference>
<sequence length="153" mass="17650">MNYNIGISCLVISMSSLVSALELRPSREWDASALKKLENRLLPVLDTFISEKEDHLKELEDVLRRTPALRKMSASEVGKYLGNPLNQYFVVKRFVEDWGRLEDYMKSDNSSQDLLTQIMKGKNQIPSKDILNKSLRDLEKSKGIDPENYRVML</sequence>